<dbReference type="PANTHER" id="PTHR43394">
    <property type="entry name" value="ATP-DEPENDENT PERMEASE MDL1, MITOCHONDRIAL"/>
    <property type="match status" value="1"/>
</dbReference>
<protein>
    <submittedName>
        <fullName evidence="1">Uncharacterized protein</fullName>
    </submittedName>
</protein>
<dbReference type="EMBL" id="JAIXMP010000055">
    <property type="protein sequence ID" value="KAI9244987.1"/>
    <property type="molecule type" value="Genomic_DNA"/>
</dbReference>
<dbReference type="Gene3D" id="3.40.50.300">
    <property type="entry name" value="P-loop containing nucleotide triphosphate hydrolases"/>
    <property type="match status" value="1"/>
</dbReference>
<gene>
    <name evidence="1" type="ORF">BDA99DRAFT_292859</name>
</gene>
<proteinExistence type="predicted"/>
<dbReference type="InterPro" id="IPR039421">
    <property type="entry name" value="Type_1_exporter"/>
</dbReference>
<organism evidence="1 2">
    <name type="scientific">Phascolomyces articulosus</name>
    <dbReference type="NCBI Taxonomy" id="60185"/>
    <lineage>
        <taxon>Eukaryota</taxon>
        <taxon>Fungi</taxon>
        <taxon>Fungi incertae sedis</taxon>
        <taxon>Mucoromycota</taxon>
        <taxon>Mucoromycotina</taxon>
        <taxon>Mucoromycetes</taxon>
        <taxon>Mucorales</taxon>
        <taxon>Lichtheimiaceae</taxon>
        <taxon>Phascolomyces</taxon>
    </lineage>
</organism>
<accession>A0AAD5JX65</accession>
<dbReference type="AlphaFoldDB" id="A0AAD5JX65"/>
<sequence>MKDRTVLVIAHRLSTIRAADMIVVMGRVPGNILEKGTHDELMAKRGAYFKLHNQLETAEQL</sequence>
<reference evidence="1" key="1">
    <citation type="journal article" date="2022" name="IScience">
        <title>Evolution of zygomycete secretomes and the origins of terrestrial fungal ecologies.</title>
        <authorList>
            <person name="Chang Y."/>
            <person name="Wang Y."/>
            <person name="Mondo S."/>
            <person name="Ahrendt S."/>
            <person name="Andreopoulos W."/>
            <person name="Barry K."/>
            <person name="Beard J."/>
            <person name="Benny G.L."/>
            <person name="Blankenship S."/>
            <person name="Bonito G."/>
            <person name="Cuomo C."/>
            <person name="Desiro A."/>
            <person name="Gervers K.A."/>
            <person name="Hundley H."/>
            <person name="Kuo A."/>
            <person name="LaButti K."/>
            <person name="Lang B.F."/>
            <person name="Lipzen A."/>
            <person name="O'Donnell K."/>
            <person name="Pangilinan J."/>
            <person name="Reynolds N."/>
            <person name="Sandor L."/>
            <person name="Smith M.E."/>
            <person name="Tsang A."/>
            <person name="Grigoriev I.V."/>
            <person name="Stajich J.E."/>
            <person name="Spatafora J.W."/>
        </authorList>
    </citation>
    <scope>NUCLEOTIDE SEQUENCE</scope>
    <source>
        <strain evidence="1">RSA 2281</strain>
    </source>
</reference>
<reference evidence="1" key="2">
    <citation type="submission" date="2023-02" db="EMBL/GenBank/DDBJ databases">
        <authorList>
            <consortium name="DOE Joint Genome Institute"/>
            <person name="Mondo S.J."/>
            <person name="Chang Y."/>
            <person name="Wang Y."/>
            <person name="Ahrendt S."/>
            <person name="Andreopoulos W."/>
            <person name="Barry K."/>
            <person name="Beard J."/>
            <person name="Benny G.L."/>
            <person name="Blankenship S."/>
            <person name="Bonito G."/>
            <person name="Cuomo C."/>
            <person name="Desiro A."/>
            <person name="Gervers K.A."/>
            <person name="Hundley H."/>
            <person name="Kuo A."/>
            <person name="LaButti K."/>
            <person name="Lang B.F."/>
            <person name="Lipzen A."/>
            <person name="O'Donnell K."/>
            <person name="Pangilinan J."/>
            <person name="Reynolds N."/>
            <person name="Sandor L."/>
            <person name="Smith M.W."/>
            <person name="Tsang A."/>
            <person name="Grigoriev I.V."/>
            <person name="Stajich J.E."/>
            <person name="Spatafora J.W."/>
        </authorList>
    </citation>
    <scope>NUCLEOTIDE SEQUENCE</scope>
    <source>
        <strain evidence="1">RSA 2281</strain>
    </source>
</reference>
<dbReference type="PANTHER" id="PTHR43394:SF1">
    <property type="entry name" value="ATP-BINDING CASSETTE SUB-FAMILY B MEMBER 10, MITOCHONDRIAL"/>
    <property type="match status" value="1"/>
</dbReference>
<name>A0AAD5JX65_9FUNG</name>
<dbReference type="Proteomes" id="UP001209540">
    <property type="component" value="Unassembled WGS sequence"/>
</dbReference>
<dbReference type="GO" id="GO:0015421">
    <property type="term" value="F:ABC-type oligopeptide transporter activity"/>
    <property type="evidence" value="ECO:0007669"/>
    <property type="project" value="TreeGrafter"/>
</dbReference>
<keyword evidence="2" id="KW-1185">Reference proteome</keyword>
<evidence type="ECO:0000313" key="1">
    <source>
        <dbReference type="EMBL" id="KAI9244987.1"/>
    </source>
</evidence>
<dbReference type="InterPro" id="IPR027417">
    <property type="entry name" value="P-loop_NTPase"/>
</dbReference>
<dbReference type="SUPFAM" id="SSF52540">
    <property type="entry name" value="P-loop containing nucleoside triphosphate hydrolases"/>
    <property type="match status" value="1"/>
</dbReference>
<comment type="caution">
    <text evidence="1">The sequence shown here is derived from an EMBL/GenBank/DDBJ whole genome shotgun (WGS) entry which is preliminary data.</text>
</comment>
<evidence type="ECO:0000313" key="2">
    <source>
        <dbReference type="Proteomes" id="UP001209540"/>
    </source>
</evidence>